<dbReference type="AlphaFoldDB" id="A0AAD5UJ88"/>
<gene>
    <name evidence="1" type="ORF">HK103_002114</name>
</gene>
<dbReference type="Proteomes" id="UP001210925">
    <property type="component" value="Unassembled WGS sequence"/>
</dbReference>
<protein>
    <submittedName>
        <fullName evidence="1">Uncharacterized protein</fullName>
    </submittedName>
</protein>
<sequence>MSLGSVNRQVGGIISEIEKCLDNWEMISENSLLRIREASNNRLKLAKALTEESVPKWDLYSMEAKTFDKLELEKEFQELSGKLDDTQVQYNKIILSYFKYQEVIRDAASSFGPNVLEREVFDNKLPSEVDYILHEAVDNLKKEFALISTVIERIKNAKQLQLNHALVFVSIWTHRPYFTKLDKLLDADVSTT</sequence>
<evidence type="ECO:0000313" key="1">
    <source>
        <dbReference type="EMBL" id="KAJ3259560.1"/>
    </source>
</evidence>
<name>A0AAD5UJ88_9FUNG</name>
<proteinExistence type="predicted"/>
<accession>A0AAD5UJ88</accession>
<organism evidence="1 2">
    <name type="scientific">Boothiomyces macroporosus</name>
    <dbReference type="NCBI Taxonomy" id="261099"/>
    <lineage>
        <taxon>Eukaryota</taxon>
        <taxon>Fungi</taxon>
        <taxon>Fungi incertae sedis</taxon>
        <taxon>Chytridiomycota</taxon>
        <taxon>Chytridiomycota incertae sedis</taxon>
        <taxon>Chytridiomycetes</taxon>
        <taxon>Rhizophydiales</taxon>
        <taxon>Terramycetaceae</taxon>
        <taxon>Boothiomyces</taxon>
    </lineage>
</organism>
<reference evidence="1" key="1">
    <citation type="submission" date="2020-05" db="EMBL/GenBank/DDBJ databases">
        <title>Phylogenomic resolution of chytrid fungi.</title>
        <authorList>
            <person name="Stajich J.E."/>
            <person name="Amses K."/>
            <person name="Simmons R."/>
            <person name="Seto K."/>
            <person name="Myers J."/>
            <person name="Bonds A."/>
            <person name="Quandt C.A."/>
            <person name="Barry K."/>
            <person name="Liu P."/>
            <person name="Grigoriev I."/>
            <person name="Longcore J.E."/>
            <person name="James T.Y."/>
        </authorList>
    </citation>
    <scope>NUCLEOTIDE SEQUENCE</scope>
    <source>
        <strain evidence="1">PLAUS21</strain>
    </source>
</reference>
<comment type="caution">
    <text evidence="1">The sequence shown here is derived from an EMBL/GenBank/DDBJ whole genome shotgun (WGS) entry which is preliminary data.</text>
</comment>
<evidence type="ECO:0000313" key="2">
    <source>
        <dbReference type="Proteomes" id="UP001210925"/>
    </source>
</evidence>
<keyword evidence="2" id="KW-1185">Reference proteome</keyword>
<dbReference type="EMBL" id="JADGKB010000017">
    <property type="protein sequence ID" value="KAJ3259560.1"/>
    <property type="molecule type" value="Genomic_DNA"/>
</dbReference>